<name>A0A517QV55_9PLAN</name>
<dbReference type="AlphaFoldDB" id="A0A517QV55"/>
<dbReference type="RefSeq" id="WP_145205171.1">
    <property type="nucleotide sequence ID" value="NZ_CP036267.1"/>
</dbReference>
<dbReference type="Proteomes" id="UP000315724">
    <property type="component" value="Chromosome"/>
</dbReference>
<keyword evidence="2" id="KW-1185">Reference proteome</keyword>
<reference evidence="1 2" key="1">
    <citation type="submission" date="2019-02" db="EMBL/GenBank/DDBJ databases">
        <title>Deep-cultivation of Planctomycetes and their phenomic and genomic characterization uncovers novel biology.</title>
        <authorList>
            <person name="Wiegand S."/>
            <person name="Jogler M."/>
            <person name="Boedeker C."/>
            <person name="Pinto D."/>
            <person name="Vollmers J."/>
            <person name="Rivas-Marin E."/>
            <person name="Kohn T."/>
            <person name="Peeters S.H."/>
            <person name="Heuer A."/>
            <person name="Rast P."/>
            <person name="Oberbeckmann S."/>
            <person name="Bunk B."/>
            <person name="Jeske O."/>
            <person name="Meyerdierks A."/>
            <person name="Storesund J.E."/>
            <person name="Kallscheuer N."/>
            <person name="Luecker S."/>
            <person name="Lage O.M."/>
            <person name="Pohl T."/>
            <person name="Merkel B.J."/>
            <person name="Hornburger P."/>
            <person name="Mueller R.-W."/>
            <person name="Bruemmer F."/>
            <person name="Labrenz M."/>
            <person name="Spormann A.M."/>
            <person name="Op den Camp H."/>
            <person name="Overmann J."/>
            <person name="Amann R."/>
            <person name="Jetten M.S.M."/>
            <person name="Mascher T."/>
            <person name="Medema M.H."/>
            <person name="Devos D.P."/>
            <person name="Kaster A.-K."/>
            <person name="Ovreas L."/>
            <person name="Rohde M."/>
            <person name="Galperin M.Y."/>
            <person name="Jogler C."/>
        </authorList>
    </citation>
    <scope>NUCLEOTIDE SEQUENCE [LARGE SCALE GENOMIC DNA]</scope>
    <source>
        <strain evidence="1 2">Mal48</strain>
    </source>
</reference>
<protein>
    <submittedName>
        <fullName evidence="1">Uncharacterized protein</fullName>
    </submittedName>
</protein>
<accession>A0A517QV55</accession>
<proteinExistence type="predicted"/>
<organism evidence="1 2">
    <name type="scientific">Thalassoglobus polymorphus</name>
    <dbReference type="NCBI Taxonomy" id="2527994"/>
    <lineage>
        <taxon>Bacteria</taxon>
        <taxon>Pseudomonadati</taxon>
        <taxon>Planctomycetota</taxon>
        <taxon>Planctomycetia</taxon>
        <taxon>Planctomycetales</taxon>
        <taxon>Planctomycetaceae</taxon>
        <taxon>Thalassoglobus</taxon>
    </lineage>
</organism>
<dbReference type="OrthoDB" id="9937866at2"/>
<evidence type="ECO:0000313" key="2">
    <source>
        <dbReference type="Proteomes" id="UP000315724"/>
    </source>
</evidence>
<sequence length="138" mass="15720">MNLTFIDQSLLLATYYRGNDLQQDNWTSCCDQVVQLSLFYSGDLTAEECQSRFSQGNVSGLYQDGGELVSQVKMRYEQLIEVLRIYPHLIEGGGDFDSPADPTFTACRLTAKGLELIPEILKRFPQKPCFPNWPDRRS</sequence>
<evidence type="ECO:0000313" key="1">
    <source>
        <dbReference type="EMBL" id="QDT35500.1"/>
    </source>
</evidence>
<gene>
    <name evidence="1" type="ORF">Mal48_47770</name>
</gene>
<dbReference type="KEGG" id="tpol:Mal48_47770"/>
<dbReference type="EMBL" id="CP036267">
    <property type="protein sequence ID" value="QDT35500.1"/>
    <property type="molecule type" value="Genomic_DNA"/>
</dbReference>